<feature type="domain" description="DUF7918" evidence="1">
    <location>
        <begin position="10"/>
        <end position="230"/>
    </location>
</feature>
<dbReference type="EMBL" id="JAELUQ010000009">
    <property type="protein sequence ID" value="KAG7408353.1"/>
    <property type="molecule type" value="Genomic_DNA"/>
</dbReference>
<dbReference type="PANTHER" id="PTHR36223:SF1">
    <property type="entry name" value="TRANSCRIPTION ELONGATION FACTOR EAF N-TERMINAL DOMAIN-CONTAINING PROTEIN"/>
    <property type="match status" value="1"/>
</dbReference>
<evidence type="ECO:0000313" key="3">
    <source>
        <dbReference type="Proteomes" id="UP000694050"/>
    </source>
</evidence>
<sequence length="259" mass="29082">MVTHPDIPNLSVTVHIEGSPAEEINPRIEQTSNYNNSGVRACHCYIECQTGKKYSIRVKILKAFNHIPDYDRLRCGISIDGHNVSCIEIPKSMLLEEGKSFEKPSLHQGVPNGFVFSEICAIEDAEQTVDAGLEKINDMGTIKVRISKVKLGKRGYTRPKRTINYSRLEVAQKALAVLPRSLSHGTHFNLLKTNQSSSQGREGRERKKTYIGDIVFRYQSRESLIKDGILLRAEADDRKACRESKLPNGKTLIDLTQST</sequence>
<name>A0A8J5NNP3_FUSOX</name>
<proteinExistence type="predicted"/>
<comment type="caution">
    <text evidence="2">The sequence shown here is derived from an EMBL/GenBank/DDBJ whole genome shotgun (WGS) entry which is preliminary data.</text>
</comment>
<dbReference type="Proteomes" id="UP000694050">
    <property type="component" value="Unassembled WGS sequence"/>
</dbReference>
<dbReference type="AlphaFoldDB" id="A0A8J5NNP3"/>
<evidence type="ECO:0000259" key="1">
    <source>
        <dbReference type="Pfam" id="PF25534"/>
    </source>
</evidence>
<dbReference type="InterPro" id="IPR057678">
    <property type="entry name" value="DUF7918"/>
</dbReference>
<reference evidence="2" key="1">
    <citation type="submission" date="2021-04" db="EMBL/GenBank/DDBJ databases">
        <title>First draft genome resource for Brassicaceae pathogens Fusarium oxysporum f. sp. raphani and Fusarium oxysporum f. sp. rapae.</title>
        <authorList>
            <person name="Asai S."/>
        </authorList>
    </citation>
    <scope>NUCLEOTIDE SEQUENCE</scope>
    <source>
        <strain evidence="2">Tf1208</strain>
    </source>
</reference>
<evidence type="ECO:0000313" key="2">
    <source>
        <dbReference type="EMBL" id="KAG7408353.1"/>
    </source>
</evidence>
<accession>A0A8J5NNP3</accession>
<dbReference type="Pfam" id="PF25534">
    <property type="entry name" value="DUF7918"/>
    <property type="match status" value="1"/>
</dbReference>
<dbReference type="PANTHER" id="PTHR36223">
    <property type="entry name" value="BETA-LACTAMASE-TYPE TRANSPEPTIDASE FOLD DOMAIN CONTAINING PROTEIN"/>
    <property type="match status" value="1"/>
</dbReference>
<organism evidence="2 3">
    <name type="scientific">Fusarium oxysporum f. sp. rapae</name>
    <dbReference type="NCBI Taxonomy" id="485398"/>
    <lineage>
        <taxon>Eukaryota</taxon>
        <taxon>Fungi</taxon>
        <taxon>Dikarya</taxon>
        <taxon>Ascomycota</taxon>
        <taxon>Pezizomycotina</taxon>
        <taxon>Sordariomycetes</taxon>
        <taxon>Hypocreomycetidae</taxon>
        <taxon>Hypocreales</taxon>
        <taxon>Nectriaceae</taxon>
        <taxon>Fusarium</taxon>
        <taxon>Fusarium oxysporum species complex</taxon>
    </lineage>
</organism>
<protein>
    <recommendedName>
        <fullName evidence="1">DUF7918 domain-containing protein</fullName>
    </recommendedName>
</protein>
<gene>
    <name evidence="2" type="ORF">Forpe1208_v011975</name>
</gene>